<evidence type="ECO:0000259" key="1">
    <source>
        <dbReference type="PROSITE" id="PS50995"/>
    </source>
</evidence>
<dbReference type="PROSITE" id="PS50995">
    <property type="entry name" value="HTH_MARR_2"/>
    <property type="match status" value="1"/>
</dbReference>
<comment type="caution">
    <text evidence="2">The sequence shown here is derived from an EMBL/GenBank/DDBJ whole genome shotgun (WGS) entry which is preliminary data.</text>
</comment>
<dbReference type="GO" id="GO:0006950">
    <property type="term" value="P:response to stress"/>
    <property type="evidence" value="ECO:0007669"/>
    <property type="project" value="TreeGrafter"/>
</dbReference>
<dbReference type="Proteomes" id="UP000477782">
    <property type="component" value="Unassembled WGS sequence"/>
</dbReference>
<dbReference type="InterPro" id="IPR036388">
    <property type="entry name" value="WH-like_DNA-bd_sf"/>
</dbReference>
<dbReference type="SUPFAM" id="SSF46785">
    <property type="entry name" value="Winged helix' DNA-binding domain"/>
    <property type="match status" value="1"/>
</dbReference>
<dbReference type="Pfam" id="PF01047">
    <property type="entry name" value="MarR"/>
    <property type="match status" value="1"/>
</dbReference>
<proteinExistence type="predicted"/>
<dbReference type="SMART" id="SM00347">
    <property type="entry name" value="HTH_MARR"/>
    <property type="match status" value="1"/>
</dbReference>
<protein>
    <submittedName>
        <fullName evidence="2">Homoprotocatechuate degradation operon regulator HpaR</fullName>
    </submittedName>
</protein>
<dbReference type="Gene3D" id="1.10.10.10">
    <property type="entry name" value="Winged helix-like DNA-binding domain superfamily/Winged helix DNA-binding domain"/>
    <property type="match status" value="1"/>
</dbReference>
<dbReference type="InterPro" id="IPR000835">
    <property type="entry name" value="HTH_MarR-typ"/>
</dbReference>
<dbReference type="InterPro" id="IPR012712">
    <property type="entry name" value="HpaR/FarR"/>
</dbReference>
<dbReference type="PANTHER" id="PTHR33164:SF13">
    <property type="entry name" value="4-HYDROXYPHENYLACETATE CATABOLISM PROTEIN"/>
    <property type="match status" value="1"/>
</dbReference>
<evidence type="ECO:0000313" key="2">
    <source>
        <dbReference type="EMBL" id="NEY89640.1"/>
    </source>
</evidence>
<reference evidence="2 3" key="1">
    <citation type="submission" date="2020-02" db="EMBL/GenBank/DDBJ databases">
        <authorList>
            <person name="Chen W.-M."/>
        </authorList>
    </citation>
    <scope>NUCLEOTIDE SEQUENCE [LARGE SCALE GENOMIC DNA]</scope>
    <source>
        <strain evidence="2 3">KMS-5</strain>
    </source>
</reference>
<dbReference type="PANTHER" id="PTHR33164">
    <property type="entry name" value="TRANSCRIPTIONAL REGULATOR, MARR FAMILY"/>
    <property type="match status" value="1"/>
</dbReference>
<dbReference type="NCBIfam" id="TIGR02337">
    <property type="entry name" value="HpaR"/>
    <property type="match status" value="1"/>
</dbReference>
<dbReference type="InterPro" id="IPR036390">
    <property type="entry name" value="WH_DNA-bd_sf"/>
</dbReference>
<dbReference type="EMBL" id="JAAIVJ010000002">
    <property type="protein sequence ID" value="NEY89640.1"/>
    <property type="molecule type" value="Genomic_DNA"/>
</dbReference>
<dbReference type="InterPro" id="IPR039422">
    <property type="entry name" value="MarR/SlyA-like"/>
</dbReference>
<evidence type="ECO:0000313" key="3">
    <source>
        <dbReference type="Proteomes" id="UP000477782"/>
    </source>
</evidence>
<dbReference type="GO" id="GO:0045892">
    <property type="term" value="P:negative regulation of DNA-templated transcription"/>
    <property type="evidence" value="ECO:0007669"/>
    <property type="project" value="InterPro"/>
</dbReference>
<dbReference type="AlphaFoldDB" id="A0A6M0QQ67"/>
<name>A0A6M0QQ67_9RHOB</name>
<sequence length="152" mass="17079">MASSDAPSPLRRTRRSLPIALLRARETVMGPIREMLSQSDINEQKWRVLRVLDERGPSELTLVAKEACLLLPSLTRIIRAMEDEGLATRATDAGDRRKSIATITEAGRALIVAHMAESNAIFARLEQDFGREKLEQLLDLLDELQTLDLYKP</sequence>
<dbReference type="GO" id="GO:0003700">
    <property type="term" value="F:DNA-binding transcription factor activity"/>
    <property type="evidence" value="ECO:0007669"/>
    <property type="project" value="InterPro"/>
</dbReference>
<accession>A0A6M0QQ67</accession>
<dbReference type="GO" id="GO:0003677">
    <property type="term" value="F:DNA binding"/>
    <property type="evidence" value="ECO:0007669"/>
    <property type="project" value="InterPro"/>
</dbReference>
<feature type="domain" description="HTH marR-type" evidence="1">
    <location>
        <begin position="14"/>
        <end position="146"/>
    </location>
</feature>
<gene>
    <name evidence="2" type="primary">hpaR</name>
    <name evidence="2" type="ORF">G4Z14_04955</name>
</gene>
<keyword evidence="3" id="KW-1185">Reference proteome</keyword>
<organism evidence="2 3">
    <name type="scientific">Tabrizicola oligotrophica</name>
    <dbReference type="NCBI Taxonomy" id="2710650"/>
    <lineage>
        <taxon>Bacteria</taxon>
        <taxon>Pseudomonadati</taxon>
        <taxon>Pseudomonadota</taxon>
        <taxon>Alphaproteobacteria</taxon>
        <taxon>Rhodobacterales</taxon>
        <taxon>Paracoccaceae</taxon>
        <taxon>Tabrizicola</taxon>
    </lineage>
</organism>